<dbReference type="AlphaFoldDB" id="A0A317FG53"/>
<dbReference type="InterPro" id="IPR016181">
    <property type="entry name" value="Acyl_CoA_acyltransferase"/>
</dbReference>
<keyword evidence="2" id="KW-0012">Acyltransferase</keyword>
<dbReference type="Gene3D" id="3.40.630.30">
    <property type="match status" value="1"/>
</dbReference>
<organism evidence="4 5">
    <name type="scientific">Falsiroseomonas bella</name>
    <dbReference type="NCBI Taxonomy" id="2184016"/>
    <lineage>
        <taxon>Bacteria</taxon>
        <taxon>Pseudomonadati</taxon>
        <taxon>Pseudomonadota</taxon>
        <taxon>Alphaproteobacteria</taxon>
        <taxon>Acetobacterales</taxon>
        <taxon>Roseomonadaceae</taxon>
        <taxon>Falsiroseomonas</taxon>
    </lineage>
</organism>
<name>A0A317FG53_9PROT</name>
<protein>
    <submittedName>
        <fullName evidence="4">GNAT family N-acetyltransferase</fullName>
    </submittedName>
</protein>
<dbReference type="InterPro" id="IPR000182">
    <property type="entry name" value="GNAT_dom"/>
</dbReference>
<dbReference type="GO" id="GO:0016747">
    <property type="term" value="F:acyltransferase activity, transferring groups other than amino-acyl groups"/>
    <property type="evidence" value="ECO:0007669"/>
    <property type="project" value="InterPro"/>
</dbReference>
<accession>A0A317FG53</accession>
<dbReference type="EMBL" id="QGNA01000002">
    <property type="protein sequence ID" value="PWS36929.1"/>
    <property type="molecule type" value="Genomic_DNA"/>
</dbReference>
<feature type="domain" description="N-acetyltransferase" evidence="3">
    <location>
        <begin position="3"/>
        <end position="163"/>
    </location>
</feature>
<dbReference type="Proteomes" id="UP000245765">
    <property type="component" value="Unassembled WGS sequence"/>
</dbReference>
<dbReference type="CDD" id="cd04301">
    <property type="entry name" value="NAT_SF"/>
    <property type="match status" value="1"/>
</dbReference>
<evidence type="ECO:0000313" key="4">
    <source>
        <dbReference type="EMBL" id="PWS36929.1"/>
    </source>
</evidence>
<evidence type="ECO:0000259" key="3">
    <source>
        <dbReference type="PROSITE" id="PS51186"/>
    </source>
</evidence>
<dbReference type="InterPro" id="IPR050832">
    <property type="entry name" value="Bact_Acetyltransf"/>
</dbReference>
<reference evidence="5" key="1">
    <citation type="submission" date="2018-05" db="EMBL/GenBank/DDBJ databases">
        <authorList>
            <person name="Du Z."/>
            <person name="Wang X."/>
        </authorList>
    </citation>
    <scope>NUCLEOTIDE SEQUENCE [LARGE SCALE GENOMIC DNA]</scope>
    <source>
        <strain evidence="5">CQN31</strain>
    </source>
</reference>
<comment type="caution">
    <text evidence="4">The sequence shown here is derived from an EMBL/GenBank/DDBJ whole genome shotgun (WGS) entry which is preliminary data.</text>
</comment>
<dbReference type="PANTHER" id="PTHR43877">
    <property type="entry name" value="AMINOALKYLPHOSPHONATE N-ACETYLTRANSFERASE-RELATED-RELATED"/>
    <property type="match status" value="1"/>
</dbReference>
<proteinExistence type="predicted"/>
<dbReference type="Pfam" id="PF00583">
    <property type="entry name" value="Acetyltransf_1"/>
    <property type="match status" value="1"/>
</dbReference>
<evidence type="ECO:0000313" key="5">
    <source>
        <dbReference type="Proteomes" id="UP000245765"/>
    </source>
</evidence>
<dbReference type="SUPFAM" id="SSF55729">
    <property type="entry name" value="Acyl-CoA N-acyltransferases (Nat)"/>
    <property type="match status" value="1"/>
</dbReference>
<dbReference type="OrthoDB" id="9799154at2"/>
<evidence type="ECO:0000256" key="2">
    <source>
        <dbReference type="ARBA" id="ARBA00023315"/>
    </source>
</evidence>
<keyword evidence="1 4" id="KW-0808">Transferase</keyword>
<dbReference type="PROSITE" id="PS51186">
    <property type="entry name" value="GNAT"/>
    <property type="match status" value="1"/>
</dbReference>
<sequence>MSLRLRAARAADAGTIAALHLASWRDAYRGMLDDAFLDAEAPGAMAAHWQAVMARRPLPGVVLLAKLGHEAVGFCAAWKHGATAHVDNLHVRPGLRGAGIGRALIAEAATRLQSRGCAGADLRVFVGNAAALRFYRGLGARIGPPEAGASFGQAVIERRCDWPDIGKLIAAAGLPR</sequence>
<dbReference type="RefSeq" id="WP_109870040.1">
    <property type="nucleotide sequence ID" value="NZ_QGNA01000002.1"/>
</dbReference>
<keyword evidence="5" id="KW-1185">Reference proteome</keyword>
<gene>
    <name evidence="4" type="ORF">DFH01_08550</name>
</gene>
<evidence type="ECO:0000256" key="1">
    <source>
        <dbReference type="ARBA" id="ARBA00022679"/>
    </source>
</evidence>